<keyword evidence="3" id="KW-1185">Reference proteome</keyword>
<accession>W1NZ36</accession>
<evidence type="ECO:0000256" key="1">
    <source>
        <dbReference type="ARBA" id="ARBA00022679"/>
    </source>
</evidence>
<dbReference type="CDD" id="cd03784">
    <property type="entry name" value="GT1_Gtf-like"/>
    <property type="match status" value="1"/>
</dbReference>
<organism evidence="2 3">
    <name type="scientific">Amborella trichopoda</name>
    <dbReference type="NCBI Taxonomy" id="13333"/>
    <lineage>
        <taxon>Eukaryota</taxon>
        <taxon>Viridiplantae</taxon>
        <taxon>Streptophyta</taxon>
        <taxon>Embryophyta</taxon>
        <taxon>Tracheophyta</taxon>
        <taxon>Spermatophyta</taxon>
        <taxon>Magnoliopsida</taxon>
        <taxon>Amborellales</taxon>
        <taxon>Amborellaceae</taxon>
        <taxon>Amborella</taxon>
    </lineage>
</organism>
<evidence type="ECO:0000313" key="2">
    <source>
        <dbReference type="EMBL" id="ERM99959.1"/>
    </source>
</evidence>
<dbReference type="AlphaFoldDB" id="W1NZ36"/>
<dbReference type="EMBL" id="KI394965">
    <property type="protein sequence ID" value="ERM99959.1"/>
    <property type="molecule type" value="Genomic_DNA"/>
</dbReference>
<dbReference type="Pfam" id="PF00201">
    <property type="entry name" value="UDPGT"/>
    <property type="match status" value="1"/>
</dbReference>
<dbReference type="GO" id="GO:0008194">
    <property type="term" value="F:UDP-glycosyltransferase activity"/>
    <property type="evidence" value="ECO:0007669"/>
    <property type="project" value="InterPro"/>
</dbReference>
<dbReference type="SUPFAM" id="SSF53756">
    <property type="entry name" value="UDP-Glycosyltransferase/glycogen phosphorylase"/>
    <property type="match status" value="1"/>
</dbReference>
<dbReference type="HOGENOM" id="CLU_2124442_0_0_1"/>
<gene>
    <name evidence="2" type="ORF">AMTR_s00110p00118470</name>
</gene>
<dbReference type="InterPro" id="IPR002213">
    <property type="entry name" value="UDP_glucos_trans"/>
</dbReference>
<dbReference type="PANTHER" id="PTHR48045:SF21">
    <property type="entry name" value="UDP-GLYCOSYLTRANSFERASE 83A1"/>
    <property type="match status" value="1"/>
</dbReference>
<keyword evidence="1" id="KW-0808">Transferase</keyword>
<dbReference type="STRING" id="13333.W1NZ36"/>
<reference evidence="3" key="1">
    <citation type="journal article" date="2013" name="Science">
        <title>The Amborella genome and the evolution of flowering plants.</title>
        <authorList>
            <consortium name="Amborella Genome Project"/>
        </authorList>
    </citation>
    <scope>NUCLEOTIDE SEQUENCE [LARGE SCALE GENOMIC DNA]</scope>
</reference>
<dbReference type="PANTHER" id="PTHR48045">
    <property type="entry name" value="UDP-GLYCOSYLTRANSFERASE 72B1"/>
    <property type="match status" value="1"/>
</dbReference>
<proteinExistence type="predicted"/>
<dbReference type="Gene3D" id="3.40.50.2000">
    <property type="entry name" value="Glycogen Phosphorylase B"/>
    <property type="match status" value="1"/>
</dbReference>
<dbReference type="Proteomes" id="UP000017836">
    <property type="component" value="Unassembled WGS sequence"/>
</dbReference>
<dbReference type="Gramene" id="ERM99959">
    <property type="protein sequence ID" value="ERM99959"/>
    <property type="gene ID" value="AMTR_s00110p00118470"/>
</dbReference>
<protein>
    <recommendedName>
        <fullName evidence="4">UDP-glycosyltransferases domain-containing protein</fullName>
    </recommendedName>
</protein>
<evidence type="ECO:0008006" key="4">
    <source>
        <dbReference type="Google" id="ProtNLM"/>
    </source>
</evidence>
<sequence length="114" mass="12928">MLSDKRQLHKLAFALENLNNPLQWVARPDLIDKAGPAYPLGFLDRVGAHGKVVGWCPQRKVMAQPSIACFVTHCGWNSNLEGLSNGVPFICWPYFADRFLRQTYIVDIWKVGWG</sequence>
<name>W1NZ36_AMBTC</name>
<evidence type="ECO:0000313" key="3">
    <source>
        <dbReference type="Proteomes" id="UP000017836"/>
    </source>
</evidence>
<dbReference type="eggNOG" id="KOG1192">
    <property type="taxonomic scope" value="Eukaryota"/>
</dbReference>